<dbReference type="PROSITE" id="PS50011">
    <property type="entry name" value="PROTEIN_KINASE_DOM"/>
    <property type="match status" value="1"/>
</dbReference>
<dbReference type="InterPro" id="IPR017441">
    <property type="entry name" value="Protein_kinase_ATP_BS"/>
</dbReference>
<protein>
    <submittedName>
        <fullName evidence="8">Myosin light chain kinase, smooth muscle</fullName>
    </submittedName>
</protein>
<comment type="caution">
    <text evidence="8">The sequence shown here is derived from an EMBL/GenBank/DDBJ whole genome shotgun (WGS) entry which is preliminary data.</text>
</comment>
<sequence>MVAFYIKANTWFRFVDEEAPFERRDVTVKSDRWVTDLYTVDSLLGKGKFGEVKKCQERKTGRQLAAKFIEVNGPQDRNDVLNELEIMKNLQHPRLLQLYDAFEIRDKFCLVMELVNGGELFERVINDDFILTEKACVMFTRQICDGVAFMHSKNILHLDMKNPSSTPHLVLSPSMLLSAGFYHSSHLISDHVYLSANKTRIDFALC</sequence>
<accession>A0AAV4EJK0</accession>
<dbReference type="EMBL" id="BMAT01003691">
    <property type="protein sequence ID" value="GFR60759.1"/>
    <property type="molecule type" value="Genomic_DNA"/>
</dbReference>
<evidence type="ECO:0000256" key="2">
    <source>
        <dbReference type="ARBA" id="ARBA00022679"/>
    </source>
</evidence>
<dbReference type="GO" id="GO:0004674">
    <property type="term" value="F:protein serine/threonine kinase activity"/>
    <property type="evidence" value="ECO:0007669"/>
    <property type="project" value="UniProtKB-KW"/>
</dbReference>
<dbReference type="GO" id="GO:0043065">
    <property type="term" value="P:positive regulation of apoptotic process"/>
    <property type="evidence" value="ECO:0007669"/>
    <property type="project" value="TreeGrafter"/>
</dbReference>
<keyword evidence="3 6" id="KW-0547">Nucleotide-binding</keyword>
<evidence type="ECO:0000259" key="7">
    <source>
        <dbReference type="PROSITE" id="PS50011"/>
    </source>
</evidence>
<dbReference type="GO" id="GO:0005524">
    <property type="term" value="F:ATP binding"/>
    <property type="evidence" value="ECO:0007669"/>
    <property type="project" value="UniProtKB-UniRule"/>
</dbReference>
<dbReference type="PANTHER" id="PTHR24342">
    <property type="entry name" value="SERINE/THREONINE-PROTEIN KINASE 17"/>
    <property type="match status" value="1"/>
</dbReference>
<evidence type="ECO:0000256" key="6">
    <source>
        <dbReference type="PROSITE-ProRule" id="PRU10141"/>
    </source>
</evidence>
<gene>
    <name evidence="8" type="ORF">ElyMa_001830600</name>
</gene>
<reference evidence="8 9" key="1">
    <citation type="journal article" date="2021" name="Elife">
        <title>Chloroplast acquisition without the gene transfer in kleptoplastic sea slugs, Plakobranchus ocellatus.</title>
        <authorList>
            <person name="Maeda T."/>
            <person name="Takahashi S."/>
            <person name="Yoshida T."/>
            <person name="Shimamura S."/>
            <person name="Takaki Y."/>
            <person name="Nagai Y."/>
            <person name="Toyoda A."/>
            <person name="Suzuki Y."/>
            <person name="Arimoto A."/>
            <person name="Ishii H."/>
            <person name="Satoh N."/>
            <person name="Nishiyama T."/>
            <person name="Hasebe M."/>
            <person name="Maruyama T."/>
            <person name="Minagawa J."/>
            <person name="Obokata J."/>
            <person name="Shigenobu S."/>
        </authorList>
    </citation>
    <scope>NUCLEOTIDE SEQUENCE [LARGE SCALE GENOMIC DNA]</scope>
</reference>
<evidence type="ECO:0000256" key="1">
    <source>
        <dbReference type="ARBA" id="ARBA00022527"/>
    </source>
</evidence>
<evidence type="ECO:0000313" key="8">
    <source>
        <dbReference type="EMBL" id="GFR60759.1"/>
    </source>
</evidence>
<dbReference type="Pfam" id="PF00069">
    <property type="entry name" value="Pkinase"/>
    <property type="match status" value="1"/>
</dbReference>
<dbReference type="AlphaFoldDB" id="A0AAV4EJK0"/>
<dbReference type="FunFam" id="3.30.200.20:FF:000315">
    <property type="entry name" value="Calcium-dependent protein kinase 3"/>
    <property type="match status" value="1"/>
</dbReference>
<evidence type="ECO:0000256" key="4">
    <source>
        <dbReference type="ARBA" id="ARBA00022777"/>
    </source>
</evidence>
<proteinExistence type="predicted"/>
<keyword evidence="9" id="KW-1185">Reference proteome</keyword>
<dbReference type="GO" id="GO:0005634">
    <property type="term" value="C:nucleus"/>
    <property type="evidence" value="ECO:0007669"/>
    <property type="project" value="TreeGrafter"/>
</dbReference>
<organism evidence="8 9">
    <name type="scientific">Elysia marginata</name>
    <dbReference type="NCBI Taxonomy" id="1093978"/>
    <lineage>
        <taxon>Eukaryota</taxon>
        <taxon>Metazoa</taxon>
        <taxon>Spiralia</taxon>
        <taxon>Lophotrochozoa</taxon>
        <taxon>Mollusca</taxon>
        <taxon>Gastropoda</taxon>
        <taxon>Heterobranchia</taxon>
        <taxon>Euthyneura</taxon>
        <taxon>Panpulmonata</taxon>
        <taxon>Sacoglossa</taxon>
        <taxon>Placobranchoidea</taxon>
        <taxon>Plakobranchidae</taxon>
        <taxon>Elysia</taxon>
    </lineage>
</organism>
<dbReference type="SUPFAM" id="SSF56112">
    <property type="entry name" value="Protein kinase-like (PK-like)"/>
    <property type="match status" value="1"/>
</dbReference>
<feature type="binding site" evidence="6">
    <location>
        <position position="67"/>
    </location>
    <ligand>
        <name>ATP</name>
        <dbReference type="ChEBI" id="CHEBI:30616"/>
    </ligand>
</feature>
<keyword evidence="5 6" id="KW-0067">ATP-binding</keyword>
<dbReference type="Gene3D" id="3.30.200.20">
    <property type="entry name" value="Phosphorylase Kinase, domain 1"/>
    <property type="match status" value="1"/>
</dbReference>
<dbReference type="PANTHER" id="PTHR24342:SF20">
    <property type="entry name" value="MYOSIN LIGHT CHAIN KINASE, SMOOTH MUSCLE"/>
    <property type="match status" value="1"/>
</dbReference>
<dbReference type="InterPro" id="IPR000719">
    <property type="entry name" value="Prot_kinase_dom"/>
</dbReference>
<evidence type="ECO:0000313" key="9">
    <source>
        <dbReference type="Proteomes" id="UP000762676"/>
    </source>
</evidence>
<dbReference type="Gene3D" id="1.10.510.10">
    <property type="entry name" value="Transferase(Phosphotransferase) domain 1"/>
    <property type="match status" value="1"/>
</dbReference>
<dbReference type="PROSITE" id="PS00107">
    <property type="entry name" value="PROTEIN_KINASE_ATP"/>
    <property type="match status" value="1"/>
</dbReference>
<keyword evidence="1" id="KW-0723">Serine/threonine-protein kinase</keyword>
<evidence type="ECO:0000256" key="5">
    <source>
        <dbReference type="ARBA" id="ARBA00022840"/>
    </source>
</evidence>
<dbReference type="Proteomes" id="UP000762676">
    <property type="component" value="Unassembled WGS sequence"/>
</dbReference>
<name>A0AAV4EJK0_9GAST</name>
<dbReference type="InterPro" id="IPR011009">
    <property type="entry name" value="Kinase-like_dom_sf"/>
</dbReference>
<evidence type="ECO:0000256" key="3">
    <source>
        <dbReference type="ARBA" id="ARBA00022741"/>
    </source>
</evidence>
<dbReference type="GO" id="GO:0035556">
    <property type="term" value="P:intracellular signal transduction"/>
    <property type="evidence" value="ECO:0007669"/>
    <property type="project" value="TreeGrafter"/>
</dbReference>
<keyword evidence="2" id="KW-0808">Transferase</keyword>
<keyword evidence="4 8" id="KW-0418">Kinase</keyword>
<feature type="domain" description="Protein kinase" evidence="7">
    <location>
        <begin position="38"/>
        <end position="206"/>
    </location>
</feature>